<name>A0A5C5UTL9_9BACT</name>
<accession>A0A5C5UTL9</accession>
<comment type="similarity">
    <text evidence="2">Belongs to the bacterial solute-binding protein 2 family.</text>
</comment>
<keyword evidence="3" id="KW-0732">Signal</keyword>
<reference evidence="6 7" key="1">
    <citation type="submission" date="2019-02" db="EMBL/GenBank/DDBJ databases">
        <title>Deep-cultivation of Planctomycetes and their phenomic and genomic characterization uncovers novel biology.</title>
        <authorList>
            <person name="Wiegand S."/>
            <person name="Jogler M."/>
            <person name="Boedeker C."/>
            <person name="Pinto D."/>
            <person name="Vollmers J."/>
            <person name="Rivas-Marin E."/>
            <person name="Kohn T."/>
            <person name="Peeters S.H."/>
            <person name="Heuer A."/>
            <person name="Rast P."/>
            <person name="Oberbeckmann S."/>
            <person name="Bunk B."/>
            <person name="Jeske O."/>
            <person name="Meyerdierks A."/>
            <person name="Storesund J.E."/>
            <person name="Kallscheuer N."/>
            <person name="Luecker S."/>
            <person name="Lage O.M."/>
            <person name="Pohl T."/>
            <person name="Merkel B.J."/>
            <person name="Hornburger P."/>
            <person name="Mueller R.-W."/>
            <person name="Bruemmer F."/>
            <person name="Labrenz M."/>
            <person name="Spormann A.M."/>
            <person name="Op Den Camp H."/>
            <person name="Overmann J."/>
            <person name="Amann R."/>
            <person name="Jetten M.S.M."/>
            <person name="Mascher T."/>
            <person name="Medema M.H."/>
            <person name="Devos D.P."/>
            <person name="Kaster A.-K."/>
            <person name="Ovreas L."/>
            <person name="Rohde M."/>
            <person name="Galperin M.Y."/>
            <person name="Jogler C."/>
        </authorList>
    </citation>
    <scope>NUCLEOTIDE SEQUENCE [LARGE SCALE GENOMIC DNA]</scope>
    <source>
        <strain evidence="6 7">KOR34</strain>
    </source>
</reference>
<dbReference type="Gene3D" id="3.40.50.2300">
    <property type="match status" value="2"/>
</dbReference>
<dbReference type="PANTHER" id="PTHR46847">
    <property type="entry name" value="D-ALLOSE-BINDING PERIPLASMIC PROTEIN-RELATED"/>
    <property type="match status" value="1"/>
</dbReference>
<dbReference type="EMBL" id="SIHJ01000006">
    <property type="protein sequence ID" value="TWT29774.1"/>
    <property type="molecule type" value="Genomic_DNA"/>
</dbReference>
<dbReference type="Pfam" id="PF13407">
    <property type="entry name" value="Peripla_BP_4"/>
    <property type="match status" value="1"/>
</dbReference>
<dbReference type="GO" id="GO:0030313">
    <property type="term" value="C:cell envelope"/>
    <property type="evidence" value="ECO:0007669"/>
    <property type="project" value="UniProtKB-SubCell"/>
</dbReference>
<dbReference type="SUPFAM" id="SSF53822">
    <property type="entry name" value="Periplasmic binding protein-like I"/>
    <property type="match status" value="1"/>
</dbReference>
<feature type="compositionally biased region" description="Polar residues" evidence="4">
    <location>
        <begin position="336"/>
        <end position="345"/>
    </location>
</feature>
<comment type="subcellular location">
    <subcellularLocation>
        <location evidence="1">Cell envelope</location>
    </subcellularLocation>
</comment>
<dbReference type="RefSeq" id="WP_197531732.1">
    <property type="nucleotide sequence ID" value="NZ_SIHJ01000006.1"/>
</dbReference>
<evidence type="ECO:0000256" key="1">
    <source>
        <dbReference type="ARBA" id="ARBA00004196"/>
    </source>
</evidence>
<dbReference type="AlphaFoldDB" id="A0A5C5UTL9"/>
<organism evidence="6 7">
    <name type="scientific">Posidoniimonas corsicana</name>
    <dbReference type="NCBI Taxonomy" id="1938618"/>
    <lineage>
        <taxon>Bacteria</taxon>
        <taxon>Pseudomonadati</taxon>
        <taxon>Planctomycetota</taxon>
        <taxon>Planctomycetia</taxon>
        <taxon>Pirellulales</taxon>
        <taxon>Lacipirellulaceae</taxon>
        <taxon>Posidoniimonas</taxon>
    </lineage>
</organism>
<evidence type="ECO:0000256" key="2">
    <source>
        <dbReference type="ARBA" id="ARBA00007639"/>
    </source>
</evidence>
<dbReference type="InterPro" id="IPR025997">
    <property type="entry name" value="SBP_2_dom"/>
</dbReference>
<dbReference type="InterPro" id="IPR028082">
    <property type="entry name" value="Peripla_BP_I"/>
</dbReference>
<feature type="domain" description="Periplasmic binding protein" evidence="5">
    <location>
        <begin position="41"/>
        <end position="299"/>
    </location>
</feature>
<keyword evidence="7" id="KW-1185">Reference proteome</keyword>
<dbReference type="GO" id="GO:0030246">
    <property type="term" value="F:carbohydrate binding"/>
    <property type="evidence" value="ECO:0007669"/>
    <property type="project" value="UniProtKB-ARBA"/>
</dbReference>
<evidence type="ECO:0000256" key="4">
    <source>
        <dbReference type="SAM" id="MobiDB-lite"/>
    </source>
</evidence>
<dbReference type="PANTHER" id="PTHR46847:SF1">
    <property type="entry name" value="D-ALLOSE-BINDING PERIPLASMIC PROTEIN-RELATED"/>
    <property type="match status" value="1"/>
</dbReference>
<evidence type="ECO:0000313" key="7">
    <source>
        <dbReference type="Proteomes" id="UP000316714"/>
    </source>
</evidence>
<dbReference type="Proteomes" id="UP000316714">
    <property type="component" value="Unassembled WGS sequence"/>
</dbReference>
<proteinExistence type="inferred from homology"/>
<comment type="caution">
    <text evidence="6">The sequence shown here is derived from an EMBL/GenBank/DDBJ whole genome shotgun (WGS) entry which is preliminary data.</text>
</comment>
<evidence type="ECO:0000313" key="6">
    <source>
        <dbReference type="EMBL" id="TWT29774.1"/>
    </source>
</evidence>
<gene>
    <name evidence="6" type="primary">rbsB_2</name>
    <name evidence="6" type="ORF">KOR34_50920</name>
</gene>
<feature type="region of interest" description="Disordered" evidence="4">
    <location>
        <begin position="329"/>
        <end position="354"/>
    </location>
</feature>
<protein>
    <submittedName>
        <fullName evidence="6">D-ribose-binding periplasmic protein</fullName>
    </submittedName>
</protein>
<evidence type="ECO:0000259" key="5">
    <source>
        <dbReference type="Pfam" id="PF13407"/>
    </source>
</evidence>
<sequence precursor="true">MLKKPPFWIAVVVALAAIGWFRMNADAEVSRDPPSRIAFVTAGDGEYWETAAAGARHAADDLGVQLEVRMLEQTENVQEQNEVLSTLSADKFDGIAVSPVDADGQITVINALAADRPVVTFDSDSPLSSRHGFVGTSNFSAGLRAGTLVKQTLPEGGKIAVLMVNTTKSNMQDRRGGFKTRIEESPNPEDEVVDERYEVVGYFTDEGDDDKCRENIRKALADHSDLACLVGMNARHAPLLLEVLKADGKLDKIKLVTFDTLPETLAGVREGHIEATIAQDPFKYGDEAVRMLVSLYRGEQEYLPVVGRGAIHVSVEAINKDNIDEYQKRVEARAKQTGTKSTANRSDTKDEAKS</sequence>
<evidence type="ECO:0000256" key="3">
    <source>
        <dbReference type="ARBA" id="ARBA00022729"/>
    </source>
</evidence>